<dbReference type="GO" id="GO:0000160">
    <property type="term" value="P:phosphorelay signal transduction system"/>
    <property type="evidence" value="ECO:0007669"/>
    <property type="project" value="UniProtKB-KW"/>
</dbReference>
<dbReference type="PANTHER" id="PTHR43065:SF10">
    <property type="entry name" value="PEROXIDE STRESS-ACTIVATED HISTIDINE KINASE MAK3"/>
    <property type="match status" value="1"/>
</dbReference>
<dbReference type="EC" id="2.7.13.3" evidence="2"/>
<dbReference type="Gene3D" id="3.30.565.10">
    <property type="entry name" value="Histidine kinase-like ATPase, C-terminal domain"/>
    <property type="match status" value="1"/>
</dbReference>
<evidence type="ECO:0000259" key="9">
    <source>
        <dbReference type="PROSITE" id="PS50109"/>
    </source>
</evidence>
<evidence type="ECO:0000256" key="2">
    <source>
        <dbReference type="ARBA" id="ARBA00012438"/>
    </source>
</evidence>
<evidence type="ECO:0000256" key="7">
    <source>
        <dbReference type="ARBA" id="ARBA00022840"/>
    </source>
</evidence>
<dbReference type="CDD" id="cd00075">
    <property type="entry name" value="HATPase"/>
    <property type="match status" value="1"/>
</dbReference>
<keyword evidence="4" id="KW-0808">Transferase</keyword>
<dbReference type="InterPro" id="IPR004358">
    <property type="entry name" value="Sig_transdc_His_kin-like_C"/>
</dbReference>
<dbReference type="Pfam" id="PF02518">
    <property type="entry name" value="HATPase_c"/>
    <property type="match status" value="1"/>
</dbReference>
<gene>
    <name evidence="10" type="ORF">H9757_09750</name>
</gene>
<dbReference type="InterPro" id="IPR036890">
    <property type="entry name" value="HATPase_C_sf"/>
</dbReference>
<keyword evidence="5" id="KW-0547">Nucleotide-binding</keyword>
<organism evidence="10 11">
    <name type="scientific">Candidatus Mediterraneibacter faecigallinarum</name>
    <dbReference type="NCBI Taxonomy" id="2838669"/>
    <lineage>
        <taxon>Bacteria</taxon>
        <taxon>Bacillati</taxon>
        <taxon>Bacillota</taxon>
        <taxon>Clostridia</taxon>
        <taxon>Lachnospirales</taxon>
        <taxon>Lachnospiraceae</taxon>
        <taxon>Mediterraneibacter</taxon>
    </lineage>
</organism>
<dbReference type="InterPro" id="IPR003594">
    <property type="entry name" value="HATPase_dom"/>
</dbReference>
<dbReference type="SMART" id="SM00387">
    <property type="entry name" value="HATPase_c"/>
    <property type="match status" value="1"/>
</dbReference>
<evidence type="ECO:0000313" key="10">
    <source>
        <dbReference type="EMBL" id="HJC39327.1"/>
    </source>
</evidence>
<dbReference type="InterPro" id="IPR005467">
    <property type="entry name" value="His_kinase_dom"/>
</dbReference>
<protein>
    <recommendedName>
        <fullName evidence="2">histidine kinase</fullName>
        <ecNumber evidence="2">2.7.13.3</ecNumber>
    </recommendedName>
</protein>
<evidence type="ECO:0000256" key="5">
    <source>
        <dbReference type="ARBA" id="ARBA00022741"/>
    </source>
</evidence>
<keyword evidence="3" id="KW-0597">Phosphoprotein</keyword>
<proteinExistence type="predicted"/>
<dbReference type="EMBL" id="DWWK01000153">
    <property type="protein sequence ID" value="HJC39327.1"/>
    <property type="molecule type" value="Genomic_DNA"/>
</dbReference>
<keyword evidence="6 10" id="KW-0418">Kinase</keyword>
<reference evidence="10" key="2">
    <citation type="submission" date="2021-04" db="EMBL/GenBank/DDBJ databases">
        <authorList>
            <person name="Gilroy R."/>
        </authorList>
    </citation>
    <scope>NUCLEOTIDE SEQUENCE</scope>
    <source>
        <strain evidence="10">ChiGjej1B1-1692</strain>
    </source>
</reference>
<dbReference type="PANTHER" id="PTHR43065">
    <property type="entry name" value="SENSOR HISTIDINE KINASE"/>
    <property type="match status" value="1"/>
</dbReference>
<comment type="catalytic activity">
    <reaction evidence="1">
        <text>ATP + protein L-histidine = ADP + protein N-phospho-L-histidine.</text>
        <dbReference type="EC" id="2.7.13.3"/>
    </reaction>
</comment>
<dbReference type="PROSITE" id="PS50109">
    <property type="entry name" value="HIS_KIN"/>
    <property type="match status" value="1"/>
</dbReference>
<dbReference type="AlphaFoldDB" id="A0A9D2SY21"/>
<dbReference type="Proteomes" id="UP000823894">
    <property type="component" value="Unassembled WGS sequence"/>
</dbReference>
<comment type="caution">
    <text evidence="10">The sequence shown here is derived from an EMBL/GenBank/DDBJ whole genome shotgun (WGS) entry which is preliminary data.</text>
</comment>
<accession>A0A9D2SY21</accession>
<evidence type="ECO:0000256" key="4">
    <source>
        <dbReference type="ARBA" id="ARBA00022679"/>
    </source>
</evidence>
<evidence type="ECO:0000256" key="3">
    <source>
        <dbReference type="ARBA" id="ARBA00022553"/>
    </source>
</evidence>
<evidence type="ECO:0000313" key="11">
    <source>
        <dbReference type="Proteomes" id="UP000823894"/>
    </source>
</evidence>
<evidence type="ECO:0000256" key="1">
    <source>
        <dbReference type="ARBA" id="ARBA00000085"/>
    </source>
</evidence>
<name>A0A9D2SY21_9FIRM</name>
<evidence type="ECO:0000256" key="6">
    <source>
        <dbReference type="ARBA" id="ARBA00022777"/>
    </source>
</evidence>
<dbReference type="PRINTS" id="PR00344">
    <property type="entry name" value="BCTRLSENSOR"/>
</dbReference>
<evidence type="ECO:0000256" key="8">
    <source>
        <dbReference type="ARBA" id="ARBA00023012"/>
    </source>
</evidence>
<feature type="domain" description="Histidine kinase" evidence="9">
    <location>
        <begin position="1"/>
        <end position="107"/>
    </location>
</feature>
<dbReference type="GO" id="GO:0004673">
    <property type="term" value="F:protein histidine kinase activity"/>
    <property type="evidence" value="ECO:0007669"/>
    <property type="project" value="UniProtKB-EC"/>
</dbReference>
<sequence>MMPEIALNILDIAENSVRAGASLIEITVSVQSQEDTLTVVITDNGCGMTQEEKEMVQDPFYTTRTTRKVGLGVPFFKQAAESTGGSFRIDSEKGKGTAVTAVFGLSHIDRMPLGDISASVYTLIVFHEKIDFRYTYICGEKSFALDTREMRAMLGEEISFSEPEVSAFIKEYLEENKRETDGGIDI</sequence>
<keyword evidence="8" id="KW-0902">Two-component regulatory system</keyword>
<reference evidence="10" key="1">
    <citation type="journal article" date="2021" name="PeerJ">
        <title>Extensive microbial diversity within the chicken gut microbiome revealed by metagenomics and culture.</title>
        <authorList>
            <person name="Gilroy R."/>
            <person name="Ravi A."/>
            <person name="Getino M."/>
            <person name="Pursley I."/>
            <person name="Horton D.L."/>
            <person name="Alikhan N.F."/>
            <person name="Baker D."/>
            <person name="Gharbi K."/>
            <person name="Hall N."/>
            <person name="Watson M."/>
            <person name="Adriaenssens E.M."/>
            <person name="Foster-Nyarko E."/>
            <person name="Jarju S."/>
            <person name="Secka A."/>
            <person name="Antonio M."/>
            <person name="Oren A."/>
            <person name="Chaudhuri R.R."/>
            <person name="La Ragione R."/>
            <person name="Hildebrand F."/>
            <person name="Pallen M.J."/>
        </authorList>
    </citation>
    <scope>NUCLEOTIDE SEQUENCE</scope>
    <source>
        <strain evidence="10">ChiGjej1B1-1692</strain>
    </source>
</reference>
<dbReference type="SUPFAM" id="SSF55874">
    <property type="entry name" value="ATPase domain of HSP90 chaperone/DNA topoisomerase II/histidine kinase"/>
    <property type="match status" value="1"/>
</dbReference>
<dbReference type="GO" id="GO:0005524">
    <property type="term" value="F:ATP binding"/>
    <property type="evidence" value="ECO:0007669"/>
    <property type="project" value="UniProtKB-KW"/>
</dbReference>
<keyword evidence="7" id="KW-0067">ATP-binding</keyword>